<name>A0AAD4R337_9BILA</name>
<keyword evidence="2" id="KW-1133">Transmembrane helix</keyword>
<dbReference type="AlphaFoldDB" id="A0AAD4R337"/>
<feature type="transmembrane region" description="Helical" evidence="2">
    <location>
        <begin position="215"/>
        <end position="236"/>
    </location>
</feature>
<evidence type="ECO:0000313" key="4">
    <source>
        <dbReference type="Proteomes" id="UP001201812"/>
    </source>
</evidence>
<feature type="compositionally biased region" description="Low complexity" evidence="1">
    <location>
        <begin position="68"/>
        <end position="83"/>
    </location>
</feature>
<evidence type="ECO:0000313" key="3">
    <source>
        <dbReference type="EMBL" id="KAI1719005.1"/>
    </source>
</evidence>
<accession>A0AAD4R337</accession>
<evidence type="ECO:0000256" key="2">
    <source>
        <dbReference type="SAM" id="Phobius"/>
    </source>
</evidence>
<reference evidence="3" key="1">
    <citation type="submission" date="2022-01" db="EMBL/GenBank/DDBJ databases">
        <title>Genome Sequence Resource for Two Populations of Ditylenchus destructor, the Migratory Endoparasitic Phytonematode.</title>
        <authorList>
            <person name="Zhang H."/>
            <person name="Lin R."/>
            <person name="Xie B."/>
        </authorList>
    </citation>
    <scope>NUCLEOTIDE SEQUENCE</scope>
    <source>
        <strain evidence="3">BazhouSP</strain>
    </source>
</reference>
<proteinExistence type="predicted"/>
<dbReference type="EMBL" id="JAKKPZ010000007">
    <property type="protein sequence ID" value="KAI1719005.1"/>
    <property type="molecule type" value="Genomic_DNA"/>
</dbReference>
<feature type="compositionally biased region" description="Polar residues" evidence="1">
    <location>
        <begin position="1"/>
        <end position="35"/>
    </location>
</feature>
<evidence type="ECO:0000256" key="1">
    <source>
        <dbReference type="SAM" id="MobiDB-lite"/>
    </source>
</evidence>
<protein>
    <submittedName>
        <fullName evidence="3">Uncharacterized protein</fullName>
    </submittedName>
</protein>
<sequence length="240" mass="25751">MSENNNFDEVNLSKMGSTEQATASNSGNAGQSNRANGMPNAVPPPESNSVDPNARHHNIPVTRESSKATDTTPSTATSVTNSAQHSPNSDASRFVVSPNPFKQPISVIIDHAGNQHVAYSPAIGPTTPVPGSTTGTGNNVNHHSPPPIYTAFYPPGAYTAHQVPPAYDIAGGQQPTYIIDACRLNGAPAYVIRGDQTHPVYIISAYNEFARRRRALAFLSFFLLLFPIIIFLIIMLPTMR</sequence>
<comment type="caution">
    <text evidence="3">The sequence shown here is derived from an EMBL/GenBank/DDBJ whole genome shotgun (WGS) entry which is preliminary data.</text>
</comment>
<dbReference type="Proteomes" id="UP001201812">
    <property type="component" value="Unassembled WGS sequence"/>
</dbReference>
<gene>
    <name evidence="3" type="ORF">DdX_06122</name>
</gene>
<organism evidence="3 4">
    <name type="scientific">Ditylenchus destructor</name>
    <dbReference type="NCBI Taxonomy" id="166010"/>
    <lineage>
        <taxon>Eukaryota</taxon>
        <taxon>Metazoa</taxon>
        <taxon>Ecdysozoa</taxon>
        <taxon>Nematoda</taxon>
        <taxon>Chromadorea</taxon>
        <taxon>Rhabditida</taxon>
        <taxon>Tylenchina</taxon>
        <taxon>Tylenchomorpha</taxon>
        <taxon>Sphaerularioidea</taxon>
        <taxon>Anguinidae</taxon>
        <taxon>Anguininae</taxon>
        <taxon>Ditylenchus</taxon>
    </lineage>
</organism>
<keyword evidence="4" id="KW-1185">Reference proteome</keyword>
<keyword evidence="2" id="KW-0472">Membrane</keyword>
<feature type="region of interest" description="Disordered" evidence="1">
    <location>
        <begin position="1"/>
        <end position="94"/>
    </location>
</feature>
<keyword evidence="2" id="KW-0812">Transmembrane</keyword>